<dbReference type="EMBL" id="CP036317">
    <property type="protein sequence ID" value="QDV18798.1"/>
    <property type="molecule type" value="Genomic_DNA"/>
</dbReference>
<proteinExistence type="predicted"/>
<feature type="region of interest" description="Disordered" evidence="1">
    <location>
        <begin position="272"/>
        <end position="298"/>
    </location>
</feature>
<dbReference type="EMBL" id="CP037421">
    <property type="protein sequence ID" value="QDT28065.1"/>
    <property type="molecule type" value="Genomic_DNA"/>
</dbReference>
<dbReference type="RefSeq" id="WP_197994603.1">
    <property type="nucleotide sequence ID" value="NZ_CP036317.1"/>
</dbReference>
<accession>A0A518FR30</accession>
<organism evidence="3 5">
    <name type="scientific">Gimesia panareensis</name>
    <dbReference type="NCBI Taxonomy" id="2527978"/>
    <lineage>
        <taxon>Bacteria</taxon>
        <taxon>Pseudomonadati</taxon>
        <taxon>Planctomycetota</taxon>
        <taxon>Planctomycetia</taxon>
        <taxon>Planctomycetales</taxon>
        <taxon>Planctomycetaceae</taxon>
        <taxon>Gimesia</taxon>
    </lineage>
</organism>
<evidence type="ECO:0000256" key="1">
    <source>
        <dbReference type="SAM" id="MobiDB-lite"/>
    </source>
</evidence>
<dbReference type="AlphaFoldDB" id="A0A517Q8Y6"/>
<reference evidence="3 5" key="1">
    <citation type="submission" date="2019-03" db="EMBL/GenBank/DDBJ databases">
        <title>Deep-cultivation of Planctomycetes and their phenomic and genomic characterization uncovers novel biology.</title>
        <authorList>
            <person name="Wiegand S."/>
            <person name="Jogler M."/>
            <person name="Boedeker C."/>
            <person name="Pinto D."/>
            <person name="Vollmers J."/>
            <person name="Rivas-Marin E."/>
            <person name="Kohn T."/>
            <person name="Peeters S.H."/>
            <person name="Heuer A."/>
            <person name="Rast P."/>
            <person name="Oberbeckmann S."/>
            <person name="Bunk B."/>
            <person name="Jeske O."/>
            <person name="Meyerdierks A."/>
            <person name="Storesund J.E."/>
            <person name="Kallscheuer N."/>
            <person name="Luecker S."/>
            <person name="Lage O.M."/>
            <person name="Pohl T."/>
            <person name="Merkel B.J."/>
            <person name="Hornburger P."/>
            <person name="Mueller R.-W."/>
            <person name="Bruemmer F."/>
            <person name="Labrenz M."/>
            <person name="Spormann A.M."/>
            <person name="Op den Camp H."/>
            <person name="Overmann J."/>
            <person name="Amann R."/>
            <person name="Jetten M.S.M."/>
            <person name="Mascher T."/>
            <person name="Medema M.H."/>
            <person name="Devos D.P."/>
            <person name="Kaster A.-K."/>
            <person name="Ovreas L."/>
            <person name="Rohde M."/>
            <person name="Galperin M.Y."/>
            <person name="Jogler C."/>
        </authorList>
    </citation>
    <scope>NUCLEOTIDE SEQUENCE [LARGE SCALE GENOMIC DNA]</scope>
    <source>
        <strain evidence="3 5">Enr10</strain>
        <strain evidence="4 6">Pan153</strain>
    </source>
</reference>
<dbReference type="Proteomes" id="UP000315647">
    <property type="component" value="Chromosome"/>
</dbReference>
<evidence type="ECO:0000256" key="2">
    <source>
        <dbReference type="SAM" id="SignalP"/>
    </source>
</evidence>
<accession>A0A517Q8Y6</accession>
<evidence type="ECO:0000313" key="3">
    <source>
        <dbReference type="EMBL" id="QDT28065.1"/>
    </source>
</evidence>
<name>A0A517Q8Y6_9PLAN</name>
<keyword evidence="5" id="KW-1185">Reference proteome</keyword>
<keyword evidence="2" id="KW-0732">Signal</keyword>
<gene>
    <name evidence="3" type="ORF">Enr10x_34040</name>
    <name evidence="4" type="ORF">Pan153_34590</name>
</gene>
<feature type="compositionally biased region" description="Basic and acidic residues" evidence="1">
    <location>
        <begin position="272"/>
        <end position="292"/>
    </location>
</feature>
<dbReference type="Proteomes" id="UP000320839">
    <property type="component" value="Chromosome"/>
</dbReference>
<evidence type="ECO:0000313" key="6">
    <source>
        <dbReference type="Proteomes" id="UP000320839"/>
    </source>
</evidence>
<feature type="chain" id="PRO_5044617203" evidence="2">
    <location>
        <begin position="30"/>
        <end position="298"/>
    </location>
</feature>
<sequence length="298" mass="30574" precursor="true">MLSTKAASRFLTILTAGCLALCLSTNLEAGKKTIKPQKYDPSAEKVDDLFAAMESGLVDVEIIAKSSKGGNVLITNKNDKPLNVKLPETFLAVQVLKQGALGGGLGGGGLGGGLGGGGLGGGQGGQAQTAGGGGGGLGGGLGGGGLGGGGMGGAGGGFFSVPPEKTVYVPYTSVCLEHGKKEPSSRMKYRMVKTEEMVKDPALQELLKLVATGRVNQQAGQAAAWHLANKMSWQELASKSINQLGGLPPSPYFRRAELQLAVQLVGVSHERARNRKDVDKADETPARGKVETVRSFSK</sequence>
<protein>
    <submittedName>
        <fullName evidence="3">Uncharacterized protein</fullName>
    </submittedName>
</protein>
<evidence type="ECO:0000313" key="4">
    <source>
        <dbReference type="EMBL" id="QDV18798.1"/>
    </source>
</evidence>
<feature type="signal peptide" evidence="2">
    <location>
        <begin position="1"/>
        <end position="29"/>
    </location>
</feature>
<evidence type="ECO:0000313" key="5">
    <source>
        <dbReference type="Proteomes" id="UP000315647"/>
    </source>
</evidence>